<evidence type="ECO:0000256" key="4">
    <source>
        <dbReference type="ARBA" id="ARBA00022692"/>
    </source>
</evidence>
<dbReference type="Gene3D" id="3.90.550.10">
    <property type="entry name" value="Spore Coat Polysaccharide Biosynthesis Protein SpsA, Chain A"/>
    <property type="match status" value="1"/>
</dbReference>
<gene>
    <name evidence="9" type="ORF">SAMN04488036_102340</name>
</gene>
<dbReference type="EMBL" id="FOSZ01000002">
    <property type="protein sequence ID" value="SFK81796.1"/>
    <property type="molecule type" value="Genomic_DNA"/>
</dbReference>
<proteinExistence type="predicted"/>
<protein>
    <recommendedName>
        <fullName evidence="8">Type II secretion system protein GspE N-terminal domain-containing protein</fullName>
    </recommendedName>
</protein>
<dbReference type="PANTHER" id="PTHR43867:SF2">
    <property type="entry name" value="CELLULOSE SYNTHASE CATALYTIC SUBUNIT A [UDP-FORMING]"/>
    <property type="match status" value="1"/>
</dbReference>
<dbReference type="Pfam" id="PF05157">
    <property type="entry name" value="MshEN"/>
    <property type="match status" value="1"/>
</dbReference>
<evidence type="ECO:0000313" key="9">
    <source>
        <dbReference type="EMBL" id="SFK81796.1"/>
    </source>
</evidence>
<keyword evidence="3" id="KW-0808">Transferase</keyword>
<keyword evidence="4 7" id="KW-0812">Transmembrane</keyword>
<accession>A0A1I4CNZ7</accession>
<evidence type="ECO:0000313" key="10">
    <source>
        <dbReference type="Proteomes" id="UP000198851"/>
    </source>
</evidence>
<dbReference type="SUPFAM" id="SSF53448">
    <property type="entry name" value="Nucleotide-diphospho-sugar transferases"/>
    <property type="match status" value="1"/>
</dbReference>
<evidence type="ECO:0000256" key="5">
    <source>
        <dbReference type="ARBA" id="ARBA00022989"/>
    </source>
</evidence>
<comment type="subcellular location">
    <subcellularLocation>
        <location evidence="1">Membrane</location>
        <topology evidence="1">Multi-pass membrane protein</topology>
    </subcellularLocation>
</comment>
<dbReference type="InterPro" id="IPR050321">
    <property type="entry name" value="Glycosyltr_2/OpgH_subfam"/>
</dbReference>
<evidence type="ECO:0000256" key="7">
    <source>
        <dbReference type="SAM" id="Phobius"/>
    </source>
</evidence>
<evidence type="ECO:0000259" key="8">
    <source>
        <dbReference type="Pfam" id="PF05157"/>
    </source>
</evidence>
<dbReference type="SUPFAM" id="SSF160246">
    <property type="entry name" value="EspE N-terminal domain-like"/>
    <property type="match status" value="1"/>
</dbReference>
<feature type="domain" description="Type II secretion system protein GspE N-terminal" evidence="8">
    <location>
        <begin position="2"/>
        <end position="84"/>
    </location>
</feature>
<feature type="transmembrane region" description="Helical" evidence="7">
    <location>
        <begin position="500"/>
        <end position="519"/>
    </location>
</feature>
<feature type="transmembrane region" description="Helical" evidence="7">
    <location>
        <begin position="471"/>
        <end position="493"/>
    </location>
</feature>
<dbReference type="AlphaFoldDB" id="A0A1I4CNZ7"/>
<dbReference type="GO" id="GO:0016757">
    <property type="term" value="F:glycosyltransferase activity"/>
    <property type="evidence" value="ECO:0007669"/>
    <property type="project" value="UniProtKB-KW"/>
</dbReference>
<feature type="transmembrane region" description="Helical" evidence="7">
    <location>
        <begin position="132"/>
        <end position="157"/>
    </location>
</feature>
<evidence type="ECO:0000256" key="3">
    <source>
        <dbReference type="ARBA" id="ARBA00022679"/>
    </source>
</evidence>
<sequence>MRLVDLSKELPEPELLPLLPPEFCLKHNVLPWRRDRGQATFVTGRPDHIASLRRALPLPFSKAHFVIAPEAEVAAAAARLSRQTLTKLAENRPHPRFSCRGWDKRSLRAKVALTSALIALLFFAAFVPRMLFFAAVTWAIVTLAAATALRVAALVAFARKPARAPPPASPAPLPRISVMVPLFREKEIARALIRRLTRLTYPRALLEVVLVLEETDTVTHDTIARTILPKWMRVVVVPDGAGLTTKPRALNYALDFCKGDIIGIWDAEDAPAPDQLEQVAAHFAAAPKEVACLQGILDFYNPDTNWISRCFAVEYATWFRIILPGLANLKLAIPLGGTTLFLRRDAIEQAGGWDAHNVTEDADLGYRLARFGFRTELIQTVTMEEANCRPIAWIRQRSRWLKGYMVTYLVHMRDPVRLWHDLGPRQFCGFQLVFLTTLSQFFLAPLLWVVWAAAFAQIAPPLGSGAFAVPAWLTIALLLSSGSNLTAWIAAAAHSGRKRLIVWVPTMVLYFPLATFAAYKGLIELLVAPYYWDKTEHGKTAEATDLVHNAHATD</sequence>
<dbReference type="Proteomes" id="UP000198851">
    <property type="component" value="Unassembled WGS sequence"/>
</dbReference>
<organism evidence="9 10">
    <name type="scientific">Shimia haliotis</name>
    <dbReference type="NCBI Taxonomy" id="1280847"/>
    <lineage>
        <taxon>Bacteria</taxon>
        <taxon>Pseudomonadati</taxon>
        <taxon>Pseudomonadota</taxon>
        <taxon>Alphaproteobacteria</taxon>
        <taxon>Rhodobacterales</taxon>
        <taxon>Roseobacteraceae</taxon>
    </lineage>
</organism>
<evidence type="ECO:0000256" key="6">
    <source>
        <dbReference type="ARBA" id="ARBA00023136"/>
    </source>
</evidence>
<name>A0A1I4CNZ7_9RHOB</name>
<feature type="transmembrane region" description="Helical" evidence="7">
    <location>
        <begin position="432"/>
        <end position="459"/>
    </location>
</feature>
<dbReference type="GO" id="GO:0016020">
    <property type="term" value="C:membrane"/>
    <property type="evidence" value="ECO:0007669"/>
    <property type="project" value="UniProtKB-SubCell"/>
</dbReference>
<feature type="transmembrane region" description="Helical" evidence="7">
    <location>
        <begin position="107"/>
        <end position="126"/>
    </location>
</feature>
<dbReference type="InterPro" id="IPR029044">
    <property type="entry name" value="Nucleotide-diphossugar_trans"/>
</dbReference>
<keyword evidence="2" id="KW-0328">Glycosyltransferase</keyword>
<dbReference type="STRING" id="1280847.SAMN04488036_102340"/>
<dbReference type="InterPro" id="IPR007831">
    <property type="entry name" value="T2SS_GspE_N"/>
</dbReference>
<keyword evidence="6 7" id="KW-0472">Membrane</keyword>
<evidence type="ECO:0000256" key="2">
    <source>
        <dbReference type="ARBA" id="ARBA00022676"/>
    </source>
</evidence>
<dbReference type="Pfam" id="PF13641">
    <property type="entry name" value="Glyco_tranf_2_3"/>
    <property type="match status" value="1"/>
</dbReference>
<dbReference type="InterPro" id="IPR037257">
    <property type="entry name" value="T2SS_E_N_sf"/>
</dbReference>
<dbReference type="PANTHER" id="PTHR43867">
    <property type="entry name" value="CELLULOSE SYNTHASE CATALYTIC SUBUNIT A [UDP-FORMING]"/>
    <property type="match status" value="1"/>
</dbReference>
<keyword evidence="10" id="KW-1185">Reference proteome</keyword>
<evidence type="ECO:0000256" key="1">
    <source>
        <dbReference type="ARBA" id="ARBA00004141"/>
    </source>
</evidence>
<reference evidence="10" key="1">
    <citation type="submission" date="2016-10" db="EMBL/GenBank/DDBJ databases">
        <authorList>
            <person name="Varghese N."/>
            <person name="Submissions S."/>
        </authorList>
    </citation>
    <scope>NUCLEOTIDE SEQUENCE [LARGE SCALE GENOMIC DNA]</scope>
    <source>
        <strain evidence="10">DSM 28453</strain>
    </source>
</reference>
<keyword evidence="5 7" id="KW-1133">Transmembrane helix</keyword>